<comment type="similarity">
    <text evidence="1">Belongs to the thioesterase PaaI family.</text>
</comment>
<dbReference type="EMBL" id="CAMAPC010000018">
    <property type="protein sequence ID" value="CAH9064590.1"/>
    <property type="molecule type" value="Genomic_DNA"/>
</dbReference>
<evidence type="ECO:0000313" key="4">
    <source>
        <dbReference type="EMBL" id="CAH9064590.1"/>
    </source>
</evidence>
<dbReference type="PANTHER" id="PTHR43240:SF5">
    <property type="entry name" value="1,4-DIHYDROXY-2-NAPHTHOYL-COA THIOESTERASE 1"/>
    <property type="match status" value="1"/>
</dbReference>
<dbReference type="Pfam" id="PF03061">
    <property type="entry name" value="4HBT"/>
    <property type="match status" value="1"/>
</dbReference>
<dbReference type="CDD" id="cd03443">
    <property type="entry name" value="PaaI_thioesterase"/>
    <property type="match status" value="1"/>
</dbReference>
<keyword evidence="2 4" id="KW-0378">Hydrolase</keyword>
<dbReference type="EC" id="3.1.2.28" evidence="4"/>
<evidence type="ECO:0000256" key="2">
    <source>
        <dbReference type="ARBA" id="ARBA00022801"/>
    </source>
</evidence>
<evidence type="ECO:0000256" key="1">
    <source>
        <dbReference type="ARBA" id="ARBA00008324"/>
    </source>
</evidence>
<dbReference type="EMBL" id="CAMAPD010000019">
    <property type="protein sequence ID" value="CAH9065578.1"/>
    <property type="molecule type" value="Genomic_DNA"/>
</dbReference>
<evidence type="ECO:0000313" key="5">
    <source>
        <dbReference type="EMBL" id="CAH9065578.1"/>
    </source>
</evidence>
<dbReference type="InterPro" id="IPR029069">
    <property type="entry name" value="HotDog_dom_sf"/>
</dbReference>
<dbReference type="GO" id="GO:0061522">
    <property type="term" value="F:1,4-dihydroxy-2-naphthoyl-CoA thioesterase activity"/>
    <property type="evidence" value="ECO:0007669"/>
    <property type="project" value="UniProtKB-EC"/>
</dbReference>
<dbReference type="PANTHER" id="PTHR43240">
    <property type="entry name" value="1,4-DIHYDROXY-2-NAPHTHOYL-COA THIOESTERASE 1"/>
    <property type="match status" value="1"/>
</dbReference>
<evidence type="ECO:0000313" key="6">
    <source>
        <dbReference type="Proteomes" id="UP001152467"/>
    </source>
</evidence>
<keyword evidence="6" id="KW-1185">Reference proteome</keyword>
<gene>
    <name evidence="4" type="primary">menI</name>
    <name evidence="4" type="ORF">PSECIP111854_03489</name>
    <name evidence="5" type="ORF">PSECIP111951_03393</name>
</gene>
<evidence type="ECO:0000259" key="3">
    <source>
        <dbReference type="Pfam" id="PF03061"/>
    </source>
</evidence>
<sequence length="177" mass="19382">MLPYGSDLQQIFSYTSITFNIQLNTMTIWYKPITLELCRKLDEGMYGKGSLMKTLGIEITEIGDDYLVATMPAMPSHHNPIGMVHGGANVALAETVASYAANFVVDFEHFYCVGQEINANHLKASRNGMLTAIAKPLHLGKRTSVWEVKITNAKGELCCVSRMTAAIVARASPNIAL</sequence>
<dbReference type="InterPro" id="IPR006683">
    <property type="entry name" value="Thioestr_dom"/>
</dbReference>
<accession>A0A9W4R2Y0</accession>
<feature type="domain" description="Thioesterase" evidence="3">
    <location>
        <begin position="82"/>
        <end position="159"/>
    </location>
</feature>
<dbReference type="GO" id="GO:0005829">
    <property type="term" value="C:cytosol"/>
    <property type="evidence" value="ECO:0007669"/>
    <property type="project" value="TreeGrafter"/>
</dbReference>
<organism evidence="4 6">
    <name type="scientific">Pseudoalteromonas holothuriae</name>
    <dbReference type="NCBI Taxonomy" id="2963714"/>
    <lineage>
        <taxon>Bacteria</taxon>
        <taxon>Pseudomonadati</taxon>
        <taxon>Pseudomonadota</taxon>
        <taxon>Gammaproteobacteria</taxon>
        <taxon>Alteromonadales</taxon>
        <taxon>Pseudoalteromonadaceae</taxon>
        <taxon>Pseudoalteromonas</taxon>
    </lineage>
</organism>
<dbReference type="NCBIfam" id="TIGR00369">
    <property type="entry name" value="unchar_dom_1"/>
    <property type="match status" value="1"/>
</dbReference>
<dbReference type="Gene3D" id="3.10.129.10">
    <property type="entry name" value="Hotdog Thioesterase"/>
    <property type="match status" value="1"/>
</dbReference>
<proteinExistence type="inferred from homology"/>
<dbReference type="InterPro" id="IPR003736">
    <property type="entry name" value="PAAI_dom"/>
</dbReference>
<comment type="caution">
    <text evidence="4">The sequence shown here is derived from an EMBL/GenBank/DDBJ whole genome shotgun (WGS) entry which is preliminary data.</text>
</comment>
<name>A0A9W4R2Y0_9GAMM</name>
<dbReference type="AlphaFoldDB" id="A0A9W4R2Y0"/>
<protein>
    <submittedName>
        <fullName evidence="4">1,4-dihydroxy-2-naphthoyl-CoA hydrolase</fullName>
        <ecNumber evidence="4">3.1.2.28</ecNumber>
    </submittedName>
</protein>
<reference evidence="4 7" key="1">
    <citation type="submission" date="2022-07" db="EMBL/GenBank/DDBJ databases">
        <authorList>
            <person name="Criscuolo A."/>
        </authorList>
    </citation>
    <scope>NUCLEOTIDE SEQUENCE</scope>
    <source>
        <strain evidence="7">CIP 111951</strain>
        <strain evidence="4">CIP111854</strain>
        <strain evidence="5">CIP111951</strain>
    </source>
</reference>
<dbReference type="Proteomes" id="UP001152467">
    <property type="component" value="Unassembled WGS sequence"/>
</dbReference>
<dbReference type="Proteomes" id="UP001152485">
    <property type="component" value="Unassembled WGS sequence"/>
</dbReference>
<dbReference type="SUPFAM" id="SSF54637">
    <property type="entry name" value="Thioesterase/thiol ester dehydrase-isomerase"/>
    <property type="match status" value="1"/>
</dbReference>
<evidence type="ECO:0000313" key="7">
    <source>
        <dbReference type="Proteomes" id="UP001152485"/>
    </source>
</evidence>